<feature type="compositionally biased region" description="Basic and acidic residues" evidence="5">
    <location>
        <begin position="12"/>
        <end position="26"/>
    </location>
</feature>
<dbReference type="Proteomes" id="UP000658127">
    <property type="component" value="Unassembled WGS sequence"/>
</dbReference>
<dbReference type="NCBIfam" id="NF001530">
    <property type="entry name" value="PRK00364.1-6"/>
    <property type="match status" value="1"/>
</dbReference>
<feature type="region of interest" description="Disordered" evidence="5">
    <location>
        <begin position="1"/>
        <end position="45"/>
    </location>
</feature>
<evidence type="ECO:0000313" key="7">
    <source>
        <dbReference type="Proteomes" id="UP000658127"/>
    </source>
</evidence>
<dbReference type="PANTHER" id="PTHR10772:SF58">
    <property type="entry name" value="CO-CHAPERONIN GROES"/>
    <property type="match status" value="1"/>
</dbReference>
<dbReference type="Gene3D" id="2.30.33.40">
    <property type="entry name" value="GroES chaperonin"/>
    <property type="match status" value="1"/>
</dbReference>
<organism evidence="6 7">
    <name type="scientific">Nocardia rhizosphaerihabitans</name>
    <dbReference type="NCBI Taxonomy" id="1691570"/>
    <lineage>
        <taxon>Bacteria</taxon>
        <taxon>Bacillati</taxon>
        <taxon>Actinomycetota</taxon>
        <taxon>Actinomycetes</taxon>
        <taxon>Mycobacteriales</taxon>
        <taxon>Nocardiaceae</taxon>
        <taxon>Nocardia</taxon>
    </lineage>
</organism>
<dbReference type="PRINTS" id="PR00297">
    <property type="entry name" value="CHAPERONIN10"/>
</dbReference>
<dbReference type="InterPro" id="IPR018369">
    <property type="entry name" value="Chaprnonin_Cpn10_CS"/>
</dbReference>
<evidence type="ECO:0000256" key="4">
    <source>
        <dbReference type="RuleBase" id="RU000535"/>
    </source>
</evidence>
<sequence length="145" mass="15359">MPVDFWASGPGTRDDGADAQGRKLTETRSGTTVPDDRISPESGGLNVASVNIKPLEDKILVQANEAETTTASGLVIPDTAKEKPQEGTVIAVGEGRITDKGDRIPVDVKEGDVVIYSKYGGTEIKYQGGEYLILSARDILAVVTK</sequence>
<name>A0ABQ2KN61_9NOCA</name>
<dbReference type="Pfam" id="PF00166">
    <property type="entry name" value="Cpn10"/>
    <property type="match status" value="1"/>
</dbReference>
<gene>
    <name evidence="3" type="primary">groES</name>
    <name evidence="3" type="synonym">groS</name>
    <name evidence="6" type="ORF">GCM10011610_41570</name>
</gene>
<dbReference type="NCBIfam" id="NF001531">
    <property type="entry name" value="PRK00364.2-2"/>
    <property type="match status" value="1"/>
</dbReference>
<protein>
    <recommendedName>
        <fullName evidence="3">Co-chaperonin GroES</fullName>
    </recommendedName>
    <alternativeName>
        <fullName evidence="3">10 kDa chaperonin</fullName>
    </alternativeName>
    <alternativeName>
        <fullName evidence="3">Chaperonin-10</fullName>
        <shortName evidence="3">Cpn10</shortName>
    </alternativeName>
</protein>
<comment type="function">
    <text evidence="3 4">Together with the chaperonin GroEL, plays an essential role in assisting protein folding. The GroEL-GroES system forms a nano-cage that allows encapsulation of the non-native substrate proteins and provides a physical environment optimized to promote and accelerate protein folding. GroES binds to the apical surface of the GroEL ring, thereby capping the opening of the GroEL channel.</text>
</comment>
<accession>A0ABQ2KN61</accession>
<dbReference type="SUPFAM" id="SSF50129">
    <property type="entry name" value="GroES-like"/>
    <property type="match status" value="1"/>
</dbReference>
<reference evidence="7" key="1">
    <citation type="journal article" date="2019" name="Int. J. Syst. Evol. Microbiol.">
        <title>The Global Catalogue of Microorganisms (GCM) 10K type strain sequencing project: providing services to taxonomists for standard genome sequencing and annotation.</title>
        <authorList>
            <consortium name="The Broad Institute Genomics Platform"/>
            <consortium name="The Broad Institute Genome Sequencing Center for Infectious Disease"/>
            <person name="Wu L."/>
            <person name="Ma J."/>
        </authorList>
    </citation>
    <scope>NUCLEOTIDE SEQUENCE [LARGE SCALE GENOMIC DNA]</scope>
    <source>
        <strain evidence="7">CGMCC 4.7329</strain>
    </source>
</reference>
<comment type="caution">
    <text evidence="6">The sequence shown here is derived from an EMBL/GenBank/DDBJ whole genome shotgun (WGS) entry which is preliminary data.</text>
</comment>
<comment type="subunit">
    <text evidence="3">Heptamer of 7 subunits arranged in a ring. Interacts with the chaperonin GroEL.</text>
</comment>
<dbReference type="NCBIfam" id="NF001533">
    <property type="entry name" value="PRK00364.2-4"/>
    <property type="match status" value="1"/>
</dbReference>
<keyword evidence="2 3" id="KW-0143">Chaperone</keyword>
<dbReference type="NCBIfam" id="NF001534">
    <property type="entry name" value="PRK00364.2-5"/>
    <property type="match status" value="1"/>
</dbReference>
<dbReference type="InterPro" id="IPR037124">
    <property type="entry name" value="Chaperonin_GroES_sf"/>
</dbReference>
<comment type="subcellular location">
    <subcellularLocation>
        <location evidence="3">Cytoplasm</location>
    </subcellularLocation>
</comment>
<dbReference type="PROSITE" id="PS00681">
    <property type="entry name" value="CHAPERONINS_CPN10"/>
    <property type="match status" value="1"/>
</dbReference>
<evidence type="ECO:0000256" key="2">
    <source>
        <dbReference type="ARBA" id="ARBA00023186"/>
    </source>
</evidence>
<dbReference type="PANTHER" id="PTHR10772">
    <property type="entry name" value="10 KDA HEAT SHOCK PROTEIN"/>
    <property type="match status" value="1"/>
</dbReference>
<evidence type="ECO:0000256" key="5">
    <source>
        <dbReference type="SAM" id="MobiDB-lite"/>
    </source>
</evidence>
<keyword evidence="3" id="KW-0963">Cytoplasm</keyword>
<evidence type="ECO:0000313" key="6">
    <source>
        <dbReference type="EMBL" id="GGN86367.1"/>
    </source>
</evidence>
<dbReference type="SMART" id="SM00883">
    <property type="entry name" value="Cpn10"/>
    <property type="match status" value="1"/>
</dbReference>
<dbReference type="CDD" id="cd00320">
    <property type="entry name" value="cpn10"/>
    <property type="match status" value="1"/>
</dbReference>
<evidence type="ECO:0000256" key="3">
    <source>
        <dbReference type="HAMAP-Rule" id="MF_00580"/>
    </source>
</evidence>
<comment type="similarity">
    <text evidence="1 3 4">Belongs to the GroES chaperonin family.</text>
</comment>
<dbReference type="InterPro" id="IPR011032">
    <property type="entry name" value="GroES-like_sf"/>
</dbReference>
<dbReference type="EMBL" id="BMNE01000004">
    <property type="protein sequence ID" value="GGN86367.1"/>
    <property type="molecule type" value="Genomic_DNA"/>
</dbReference>
<dbReference type="HAMAP" id="MF_00580">
    <property type="entry name" value="CH10"/>
    <property type="match status" value="1"/>
</dbReference>
<evidence type="ECO:0000256" key="1">
    <source>
        <dbReference type="ARBA" id="ARBA00006975"/>
    </source>
</evidence>
<keyword evidence="7" id="KW-1185">Reference proteome</keyword>
<proteinExistence type="inferred from homology"/>
<dbReference type="InterPro" id="IPR020818">
    <property type="entry name" value="Chaperonin_GroES"/>
</dbReference>